<proteinExistence type="predicted"/>
<evidence type="ECO:0000313" key="2">
    <source>
        <dbReference type="Proteomes" id="UP000247569"/>
    </source>
</evidence>
<protein>
    <submittedName>
        <fullName evidence="1">Uncharacterized protein</fullName>
    </submittedName>
</protein>
<evidence type="ECO:0000313" key="1">
    <source>
        <dbReference type="EMBL" id="PXX71817.1"/>
    </source>
</evidence>
<dbReference type="EMBL" id="QJKF01000001">
    <property type="protein sequence ID" value="PXX71817.1"/>
    <property type="molecule type" value="Genomic_DNA"/>
</dbReference>
<keyword evidence="2" id="KW-1185">Reference proteome</keyword>
<gene>
    <name evidence="1" type="ORF">DFR70_1011251</name>
</gene>
<reference evidence="1 2" key="1">
    <citation type="submission" date="2018-05" db="EMBL/GenBank/DDBJ databases">
        <title>Genomic Encyclopedia of Type Strains, Phase IV (KMG-IV): sequencing the most valuable type-strain genomes for metagenomic binning, comparative biology and taxonomic classification.</title>
        <authorList>
            <person name="Goeker M."/>
        </authorList>
    </citation>
    <scope>NUCLEOTIDE SEQUENCE [LARGE SCALE GENOMIC DNA]</scope>
    <source>
        <strain evidence="1 2">DSM 44704</strain>
    </source>
</reference>
<name>A0A318KD84_9NOCA</name>
<dbReference type="Proteomes" id="UP000247569">
    <property type="component" value="Unassembled WGS sequence"/>
</dbReference>
<dbReference type="AlphaFoldDB" id="A0A318KD84"/>
<comment type="caution">
    <text evidence="1">The sequence shown here is derived from an EMBL/GenBank/DDBJ whole genome shotgun (WGS) entry which is preliminary data.</text>
</comment>
<sequence>MTLLDGCDSCGRVFAQVHHGATRAVSPSIIGTLCGLSSRVLTPDDVPLGGVDTSRRLAWLALRCRRLCQRPRGLTAPVSAATRLDRTGVGTLGDTRTADRAGIGTLGGTRTADRAGIGTLGGTPYGRPRWYRHPIGNPRTA</sequence>
<organism evidence="1 2">
    <name type="scientific">Nocardia tenerifensis</name>
    <dbReference type="NCBI Taxonomy" id="228006"/>
    <lineage>
        <taxon>Bacteria</taxon>
        <taxon>Bacillati</taxon>
        <taxon>Actinomycetota</taxon>
        <taxon>Actinomycetes</taxon>
        <taxon>Mycobacteriales</taxon>
        <taxon>Nocardiaceae</taxon>
        <taxon>Nocardia</taxon>
    </lineage>
</organism>
<accession>A0A318KD84</accession>